<reference evidence="1" key="1">
    <citation type="submission" date="2021-10" db="EMBL/GenBank/DDBJ databases">
        <title>Melipona bicolor Genome sequencing and assembly.</title>
        <authorList>
            <person name="Araujo N.S."/>
            <person name="Arias M.C."/>
        </authorList>
    </citation>
    <scope>NUCLEOTIDE SEQUENCE</scope>
    <source>
        <strain evidence="1">USP_2M_L1-L4_2017</strain>
        <tissue evidence="1">Whole body</tissue>
    </source>
</reference>
<sequence>MAEQAWKYQEDGLHNLADLQDYRLRKKSDIPKPCTDEEKTEPGLRHPHTFARVLGFPPPTPLCRSRGAWNHLEPGLRQPQRACHIGFRDSA</sequence>
<dbReference type="AlphaFoldDB" id="A0AA40KEG0"/>
<dbReference type="EMBL" id="JAHYIQ010000052">
    <property type="protein sequence ID" value="KAK1117350.1"/>
    <property type="molecule type" value="Genomic_DNA"/>
</dbReference>
<evidence type="ECO:0000313" key="1">
    <source>
        <dbReference type="EMBL" id="KAK1117350.1"/>
    </source>
</evidence>
<comment type="caution">
    <text evidence="1">The sequence shown here is derived from an EMBL/GenBank/DDBJ whole genome shotgun (WGS) entry which is preliminary data.</text>
</comment>
<proteinExistence type="predicted"/>
<gene>
    <name evidence="1" type="ORF">K0M31_016721</name>
</gene>
<accession>A0AA40KEG0</accession>
<dbReference type="Proteomes" id="UP001177670">
    <property type="component" value="Unassembled WGS sequence"/>
</dbReference>
<name>A0AA40KEG0_9HYME</name>
<protein>
    <submittedName>
        <fullName evidence="1">Uncharacterized protein</fullName>
    </submittedName>
</protein>
<keyword evidence="2" id="KW-1185">Reference proteome</keyword>
<organism evidence="1 2">
    <name type="scientific">Melipona bicolor</name>
    <dbReference type="NCBI Taxonomy" id="60889"/>
    <lineage>
        <taxon>Eukaryota</taxon>
        <taxon>Metazoa</taxon>
        <taxon>Ecdysozoa</taxon>
        <taxon>Arthropoda</taxon>
        <taxon>Hexapoda</taxon>
        <taxon>Insecta</taxon>
        <taxon>Pterygota</taxon>
        <taxon>Neoptera</taxon>
        <taxon>Endopterygota</taxon>
        <taxon>Hymenoptera</taxon>
        <taxon>Apocrita</taxon>
        <taxon>Aculeata</taxon>
        <taxon>Apoidea</taxon>
        <taxon>Anthophila</taxon>
        <taxon>Apidae</taxon>
        <taxon>Melipona</taxon>
    </lineage>
</organism>
<evidence type="ECO:0000313" key="2">
    <source>
        <dbReference type="Proteomes" id="UP001177670"/>
    </source>
</evidence>